<evidence type="ECO:0000256" key="1">
    <source>
        <dbReference type="ARBA" id="ARBA00022737"/>
    </source>
</evidence>
<feature type="domain" description="ABC transporter" evidence="4">
    <location>
        <begin position="346"/>
        <end position="553"/>
    </location>
</feature>
<dbReference type="KEGG" id="gph:GEMMAAP_18385"/>
<keyword evidence="1" id="KW-0677">Repeat</keyword>
<dbReference type="InterPro" id="IPR027417">
    <property type="entry name" value="P-loop_NTPase"/>
</dbReference>
<gene>
    <name evidence="5" type="ORF">GEMMAAP_18385</name>
</gene>
<evidence type="ECO:0000313" key="5">
    <source>
        <dbReference type="EMBL" id="AMW06220.1"/>
    </source>
</evidence>
<dbReference type="Gene3D" id="3.40.50.300">
    <property type="entry name" value="P-loop containing nucleotide triphosphate hydrolases"/>
    <property type="match status" value="2"/>
</dbReference>
<organism evidence="5 6">
    <name type="scientific">Gemmatimonas phototrophica</name>
    <dbReference type="NCBI Taxonomy" id="1379270"/>
    <lineage>
        <taxon>Bacteria</taxon>
        <taxon>Pseudomonadati</taxon>
        <taxon>Gemmatimonadota</taxon>
        <taxon>Gemmatimonadia</taxon>
        <taxon>Gemmatimonadales</taxon>
        <taxon>Gemmatimonadaceae</taxon>
        <taxon>Gemmatimonas</taxon>
    </lineage>
</organism>
<keyword evidence="2" id="KW-0547">Nucleotide-binding</keyword>
<dbReference type="Proteomes" id="UP000076404">
    <property type="component" value="Chromosome"/>
</dbReference>
<dbReference type="SUPFAM" id="SSF52540">
    <property type="entry name" value="P-loop containing nucleoside triphosphate hydrolases"/>
    <property type="match status" value="2"/>
</dbReference>
<feature type="domain" description="ABC transporter" evidence="4">
    <location>
        <begin position="11"/>
        <end position="243"/>
    </location>
</feature>
<dbReference type="PROSITE" id="PS50893">
    <property type="entry name" value="ABC_TRANSPORTER_2"/>
    <property type="match status" value="2"/>
</dbReference>
<keyword evidence="3" id="KW-0067">ATP-binding</keyword>
<dbReference type="CDD" id="cd03221">
    <property type="entry name" value="ABCF_EF-3"/>
    <property type="match status" value="2"/>
</dbReference>
<dbReference type="OrthoDB" id="9776369at2"/>
<dbReference type="SMART" id="SM00382">
    <property type="entry name" value="AAA"/>
    <property type="match status" value="2"/>
</dbReference>
<dbReference type="InterPro" id="IPR003439">
    <property type="entry name" value="ABC_transporter-like_ATP-bd"/>
</dbReference>
<dbReference type="InterPro" id="IPR003593">
    <property type="entry name" value="AAA+_ATPase"/>
</dbReference>
<dbReference type="PANTHER" id="PTHR19211:SF6">
    <property type="entry name" value="BLL7188 PROTEIN"/>
    <property type="match status" value="1"/>
</dbReference>
<reference evidence="5 6" key="2">
    <citation type="journal article" date="2016" name="Environ. Microbiol. Rep.">
        <title>Metagenomic evidence for the presence of phototrophic Gemmatimonadetes bacteria in diverse environments.</title>
        <authorList>
            <person name="Zeng Y."/>
            <person name="Baumbach J."/>
            <person name="Barbosa E.G."/>
            <person name="Azevedo V."/>
            <person name="Zhang C."/>
            <person name="Koblizek M."/>
        </authorList>
    </citation>
    <scope>NUCLEOTIDE SEQUENCE [LARGE SCALE GENOMIC DNA]</scope>
    <source>
        <strain evidence="5 6">AP64</strain>
    </source>
</reference>
<keyword evidence="6" id="KW-1185">Reference proteome</keyword>
<dbReference type="PANTHER" id="PTHR19211">
    <property type="entry name" value="ATP-BINDING TRANSPORT PROTEIN-RELATED"/>
    <property type="match status" value="1"/>
</dbReference>
<evidence type="ECO:0000313" key="6">
    <source>
        <dbReference type="Proteomes" id="UP000076404"/>
    </source>
</evidence>
<dbReference type="Pfam" id="PF00005">
    <property type="entry name" value="ABC_tran"/>
    <property type="match status" value="2"/>
</dbReference>
<name>A0A143BNY2_9BACT</name>
<dbReference type="GO" id="GO:0016887">
    <property type="term" value="F:ATP hydrolysis activity"/>
    <property type="evidence" value="ECO:0007669"/>
    <property type="project" value="InterPro"/>
</dbReference>
<accession>A0A143BNY2</accession>
<evidence type="ECO:0000256" key="3">
    <source>
        <dbReference type="ARBA" id="ARBA00022840"/>
    </source>
</evidence>
<dbReference type="eggNOG" id="COG0488">
    <property type="taxonomic scope" value="Bacteria"/>
</dbReference>
<dbReference type="AlphaFoldDB" id="A0A143BNY2"/>
<dbReference type="EMBL" id="CP011454">
    <property type="protein sequence ID" value="AMW06220.1"/>
    <property type="molecule type" value="Genomic_DNA"/>
</dbReference>
<reference evidence="5 6" key="1">
    <citation type="journal article" date="2014" name="Proc. Natl. Acad. Sci. U.S.A.">
        <title>Functional type 2 photosynthetic reaction centers found in the rare bacterial phylum Gemmatimonadetes.</title>
        <authorList>
            <person name="Zeng Y."/>
            <person name="Feng F."/>
            <person name="Medova H."/>
            <person name="Dean J."/>
            <person name="Koblizek M."/>
        </authorList>
    </citation>
    <scope>NUCLEOTIDE SEQUENCE [LARGE SCALE GENOMIC DNA]</scope>
    <source>
        <strain evidence="5 6">AP64</strain>
    </source>
</reference>
<dbReference type="InterPro" id="IPR017871">
    <property type="entry name" value="ABC_transporter-like_CS"/>
</dbReference>
<evidence type="ECO:0000259" key="4">
    <source>
        <dbReference type="PROSITE" id="PS50893"/>
    </source>
</evidence>
<dbReference type="GO" id="GO:0005524">
    <property type="term" value="F:ATP binding"/>
    <property type="evidence" value="ECO:0007669"/>
    <property type="project" value="UniProtKB-KW"/>
</dbReference>
<dbReference type="FunFam" id="3.40.50.300:FF:001320">
    <property type="entry name" value="Heme ABC transporter ATP-binding protein"/>
    <property type="match status" value="1"/>
</dbReference>
<dbReference type="STRING" id="1379270.GEMMAAP_18385"/>
<dbReference type="PROSITE" id="PS00211">
    <property type="entry name" value="ABC_TRANSPORTER_1"/>
    <property type="match status" value="2"/>
</dbReference>
<dbReference type="RefSeq" id="WP_053334579.1">
    <property type="nucleotide sequence ID" value="NZ_CP011454.1"/>
</dbReference>
<protein>
    <recommendedName>
        <fullName evidence="4">ABC transporter domain-containing protein</fullName>
    </recommendedName>
</protein>
<evidence type="ECO:0000256" key="2">
    <source>
        <dbReference type="ARBA" id="ARBA00022741"/>
    </source>
</evidence>
<proteinExistence type="predicted"/>
<dbReference type="InterPro" id="IPR050611">
    <property type="entry name" value="ABCF"/>
</dbReference>
<sequence>MPLPSAIPPLLAAHDLTVTTPDGTPLLQRISLSLGAERVGLIGPNGAGKSTLLRVLAHRERPARGEVVSRGRVALLEQHRPSAPGGTVAELLGVADVLQALERCDRGECTAQDLTCIGDRWQLRQQLDELLASLAFAPAVLQREQTSLSGGERSRLRLAAQLLTAPDVLLLDEPTNDLDSQGRGALYDLLAQWRGGVLVASHDRDLLHRMDRLLIIERTQLRAFGGGYAAWAEAEEADAQRRRSHANQAKAELARVTRHAQVVRERQARRDAHGVRERDTGSQSKLLLNAQRERSEGTSARLRDTTARLQQEAREGWRQARAALDERDPIQIVMPAGRIAEGSCVVQCTDVAIDAAPGVPLLRQVTFAVRGAARVAFRGPNGVGKSTLLRMLVGEHPVVAGTVYRGVPRADWAWLDQHTWLLNPEHTVLEAHAAAQQWTGEHAKGQARALLAHFGFRGDLVGRRIDTLSGGERVRAALACALGTLSGDDAPRCLVLDEPTNHLDLESLAALEQALTSWRGALLVVSHDARFLAALGVSTTYEVADWRPERRDR</sequence>